<reference evidence="2" key="1">
    <citation type="submission" date="2023-05" db="EMBL/GenBank/DDBJ databases">
        <title>Nepenthes gracilis genome sequencing.</title>
        <authorList>
            <person name="Fukushima K."/>
        </authorList>
    </citation>
    <scope>NUCLEOTIDE SEQUENCE</scope>
    <source>
        <strain evidence="2">SING2019-196</strain>
    </source>
</reference>
<feature type="region of interest" description="Disordered" evidence="1">
    <location>
        <begin position="48"/>
        <end position="75"/>
    </location>
</feature>
<feature type="compositionally biased region" description="Polar residues" evidence="1">
    <location>
        <begin position="1"/>
        <end position="18"/>
    </location>
</feature>
<sequence length="122" mass="13446">MGVRSITHSSCRAGSVHSTRSDLLRSKPPRDAPLNLEIQAMGEARVSFASQTSWRRTDRSDGTGSHGVRRPSDLFNVKGKHRPALGRSCRVSARVFLRIAQFDRVEANLCFCEVLKAVGPRG</sequence>
<evidence type="ECO:0000313" key="2">
    <source>
        <dbReference type="EMBL" id="GMH26146.1"/>
    </source>
</evidence>
<name>A0AAD3Y447_NEPGR</name>
<dbReference type="AlphaFoldDB" id="A0AAD3Y447"/>
<feature type="region of interest" description="Disordered" evidence="1">
    <location>
        <begin position="1"/>
        <end position="31"/>
    </location>
</feature>
<keyword evidence="3" id="KW-1185">Reference proteome</keyword>
<evidence type="ECO:0000256" key="1">
    <source>
        <dbReference type="SAM" id="MobiDB-lite"/>
    </source>
</evidence>
<dbReference type="Proteomes" id="UP001279734">
    <property type="component" value="Unassembled WGS sequence"/>
</dbReference>
<organism evidence="2 3">
    <name type="scientific">Nepenthes gracilis</name>
    <name type="common">Slender pitcher plant</name>
    <dbReference type="NCBI Taxonomy" id="150966"/>
    <lineage>
        <taxon>Eukaryota</taxon>
        <taxon>Viridiplantae</taxon>
        <taxon>Streptophyta</taxon>
        <taxon>Embryophyta</taxon>
        <taxon>Tracheophyta</taxon>
        <taxon>Spermatophyta</taxon>
        <taxon>Magnoliopsida</taxon>
        <taxon>eudicotyledons</taxon>
        <taxon>Gunneridae</taxon>
        <taxon>Pentapetalae</taxon>
        <taxon>Caryophyllales</taxon>
        <taxon>Nepenthaceae</taxon>
        <taxon>Nepenthes</taxon>
    </lineage>
</organism>
<feature type="compositionally biased region" description="Basic and acidic residues" evidence="1">
    <location>
        <begin position="19"/>
        <end position="30"/>
    </location>
</feature>
<accession>A0AAD3Y447</accession>
<evidence type="ECO:0000313" key="3">
    <source>
        <dbReference type="Proteomes" id="UP001279734"/>
    </source>
</evidence>
<dbReference type="EMBL" id="BSYO01000030">
    <property type="protein sequence ID" value="GMH26146.1"/>
    <property type="molecule type" value="Genomic_DNA"/>
</dbReference>
<gene>
    <name evidence="2" type="ORF">Nepgr_027989</name>
</gene>
<protein>
    <submittedName>
        <fullName evidence="2">Uncharacterized protein</fullName>
    </submittedName>
</protein>
<proteinExistence type="predicted"/>
<comment type="caution">
    <text evidence="2">The sequence shown here is derived from an EMBL/GenBank/DDBJ whole genome shotgun (WGS) entry which is preliminary data.</text>
</comment>